<dbReference type="InterPro" id="IPR019734">
    <property type="entry name" value="TPR_rpt"/>
</dbReference>
<evidence type="ECO:0000256" key="1">
    <source>
        <dbReference type="ARBA" id="ARBA00022737"/>
    </source>
</evidence>
<dbReference type="InterPro" id="IPR014162">
    <property type="entry name" value="CpoB_C"/>
</dbReference>
<feature type="repeat" description="TPR" evidence="3">
    <location>
        <begin position="167"/>
        <end position="200"/>
    </location>
</feature>
<dbReference type="OrthoDB" id="13540at2"/>
<dbReference type="AlphaFoldDB" id="A0A7U4THM8"/>
<name>A0A7U4THM8_DESA2</name>
<dbReference type="PANTHER" id="PTHR44943:SF8">
    <property type="entry name" value="TPR REPEAT-CONTAINING PROTEIN MJ0263"/>
    <property type="match status" value="1"/>
</dbReference>
<dbReference type="Gene3D" id="1.25.40.10">
    <property type="entry name" value="Tetratricopeptide repeat domain"/>
    <property type="match status" value="1"/>
</dbReference>
<dbReference type="InterPro" id="IPR034706">
    <property type="entry name" value="CpoB"/>
</dbReference>
<keyword evidence="4" id="KW-0175">Coiled coil</keyword>
<feature type="coiled-coil region" evidence="4">
    <location>
        <begin position="22"/>
        <end position="120"/>
    </location>
</feature>
<gene>
    <name evidence="5" type="ORF">HS1_001215</name>
</gene>
<dbReference type="NCBIfam" id="TIGR02795">
    <property type="entry name" value="tol_pal_ybgF"/>
    <property type="match status" value="1"/>
</dbReference>
<dbReference type="Pfam" id="PF13432">
    <property type="entry name" value="TPR_16"/>
    <property type="match status" value="1"/>
</dbReference>
<dbReference type="PANTHER" id="PTHR44943">
    <property type="entry name" value="CELLULOSE SYNTHASE OPERON PROTEIN C"/>
    <property type="match status" value="1"/>
</dbReference>
<evidence type="ECO:0000313" key="6">
    <source>
        <dbReference type="Proteomes" id="UP000070560"/>
    </source>
</evidence>
<keyword evidence="6" id="KW-1185">Reference proteome</keyword>
<keyword evidence="2 3" id="KW-0802">TPR repeat</keyword>
<evidence type="ECO:0000256" key="4">
    <source>
        <dbReference type="SAM" id="Coils"/>
    </source>
</evidence>
<dbReference type="Pfam" id="PF13174">
    <property type="entry name" value="TPR_6"/>
    <property type="match status" value="1"/>
</dbReference>
<accession>A0A7U4THM8</accession>
<dbReference type="RefSeq" id="WP_066062378.1">
    <property type="nucleotide sequence ID" value="NZ_CP013015.1"/>
</dbReference>
<dbReference type="PROSITE" id="PS50005">
    <property type="entry name" value="TPR"/>
    <property type="match status" value="1"/>
</dbReference>
<dbReference type="InterPro" id="IPR051685">
    <property type="entry name" value="Ycf3/AcsC/BcsC/TPR_MFPF"/>
</dbReference>
<dbReference type="SMART" id="SM00028">
    <property type="entry name" value="TPR"/>
    <property type="match status" value="3"/>
</dbReference>
<protein>
    <submittedName>
        <fullName evidence="5">Tol-pal system protein YbgF</fullName>
    </submittedName>
</protein>
<dbReference type="PROSITE" id="PS51257">
    <property type="entry name" value="PROKAR_LIPOPROTEIN"/>
    <property type="match status" value="1"/>
</dbReference>
<organism evidence="5 6">
    <name type="scientific">Desulfofervidus auxilii</name>
    <dbReference type="NCBI Taxonomy" id="1621989"/>
    <lineage>
        <taxon>Bacteria</taxon>
        <taxon>Pseudomonadati</taxon>
        <taxon>Thermodesulfobacteriota</taxon>
        <taxon>Candidatus Desulfofervidia</taxon>
        <taxon>Candidatus Desulfofervidales</taxon>
        <taxon>Candidatus Desulfofervidaceae</taxon>
        <taxon>Candidatus Desulfofervidus</taxon>
    </lineage>
</organism>
<reference evidence="5 6" key="1">
    <citation type="submission" date="2015-10" db="EMBL/GenBank/DDBJ databases">
        <title>Candidatus Desulfofervidus auxilii, a hydrogenotrophic sulfate-reducing bacterium involved in the thermophilic anaerobic oxidation of methane.</title>
        <authorList>
            <person name="Krukenberg V."/>
            <person name="Richter M."/>
            <person name="Wegener G."/>
        </authorList>
    </citation>
    <scope>NUCLEOTIDE SEQUENCE [LARGE SCALE GENOMIC DNA]</scope>
    <source>
        <strain evidence="5 6">HS1</strain>
    </source>
</reference>
<proteinExistence type="inferred from homology"/>
<dbReference type="KEGG" id="daw:HS1_001215"/>
<dbReference type="Proteomes" id="UP000070560">
    <property type="component" value="Chromosome"/>
</dbReference>
<dbReference type="InterPro" id="IPR011990">
    <property type="entry name" value="TPR-like_helical_dom_sf"/>
</dbReference>
<dbReference type="HAMAP" id="MF_02066">
    <property type="entry name" value="CpoB"/>
    <property type="match status" value="1"/>
</dbReference>
<sequence length="252" mass="29553">MKKEIFLIGFLFFMGCATQKDLARIEQHLVYLNGKIEDLEKNQQKIENIISSQQADLLVQVGPLQDKIKELMGQREETVYELQQLSRRIEETNKEIERSEKRLAELEAKLEKTIKMMEEKSIPSSKTQKEEWLYKKGLNLFRQKEYEKARETLNQFLKLYPLSPLAGNAQFWLGEAYFAQKKYEEAILAYQRVIKNYPKNIKVPAALFKQGKAFAMLGDNETAQILWKQVIKKYPKTKEANLAQQALKKIKK</sequence>
<dbReference type="GO" id="GO:0051301">
    <property type="term" value="P:cell division"/>
    <property type="evidence" value="ECO:0007669"/>
    <property type="project" value="InterPro"/>
</dbReference>
<evidence type="ECO:0000313" key="5">
    <source>
        <dbReference type="EMBL" id="AMM41019.1"/>
    </source>
</evidence>
<evidence type="ECO:0000256" key="2">
    <source>
        <dbReference type="ARBA" id="ARBA00022803"/>
    </source>
</evidence>
<evidence type="ECO:0000256" key="3">
    <source>
        <dbReference type="PROSITE-ProRule" id="PRU00339"/>
    </source>
</evidence>
<keyword evidence="1" id="KW-0677">Repeat</keyword>
<dbReference type="SUPFAM" id="SSF48452">
    <property type="entry name" value="TPR-like"/>
    <property type="match status" value="1"/>
</dbReference>
<dbReference type="EMBL" id="CP013015">
    <property type="protein sequence ID" value="AMM41019.1"/>
    <property type="molecule type" value="Genomic_DNA"/>
</dbReference>